<evidence type="ECO:0000259" key="16">
    <source>
        <dbReference type="PROSITE" id="PS50112"/>
    </source>
</evidence>
<evidence type="ECO:0000256" key="3">
    <source>
        <dbReference type="ARBA" id="ARBA00022543"/>
    </source>
</evidence>
<dbReference type="NCBIfam" id="TIGR00229">
    <property type="entry name" value="sensory_box"/>
    <property type="match status" value="1"/>
</dbReference>
<proteinExistence type="predicted"/>
<keyword evidence="7" id="KW-0288">FMN</keyword>
<keyword evidence="5" id="KW-0716">Sensory transduction</keyword>
<keyword evidence="10" id="KW-0547">Nucleotide-binding</keyword>
<dbReference type="Gene3D" id="3.30.565.10">
    <property type="entry name" value="Histidine kinase-like ATPase, C-terminal domain"/>
    <property type="match status" value="1"/>
</dbReference>
<evidence type="ECO:0000256" key="5">
    <source>
        <dbReference type="ARBA" id="ARBA00022606"/>
    </source>
</evidence>
<evidence type="ECO:0000256" key="14">
    <source>
        <dbReference type="ARBA" id="ARBA00023026"/>
    </source>
</evidence>
<evidence type="ECO:0000256" key="13">
    <source>
        <dbReference type="ARBA" id="ARBA00022991"/>
    </source>
</evidence>
<dbReference type="EC" id="2.7.13.3" evidence="2"/>
<dbReference type="SMART" id="SM00086">
    <property type="entry name" value="PAC"/>
    <property type="match status" value="1"/>
</dbReference>
<keyword evidence="6" id="KW-0285">Flavoprotein</keyword>
<keyword evidence="19" id="KW-1185">Reference proteome</keyword>
<dbReference type="InterPro" id="IPR000014">
    <property type="entry name" value="PAS"/>
</dbReference>
<keyword evidence="14" id="KW-0843">Virulence</keyword>
<evidence type="ECO:0000256" key="6">
    <source>
        <dbReference type="ARBA" id="ARBA00022630"/>
    </source>
</evidence>
<dbReference type="InterPro" id="IPR035965">
    <property type="entry name" value="PAS-like_dom_sf"/>
</dbReference>
<dbReference type="PANTHER" id="PTHR41523">
    <property type="entry name" value="TWO-COMPONENT SYSTEM SENSOR PROTEIN"/>
    <property type="match status" value="1"/>
</dbReference>
<feature type="domain" description="PAS" evidence="16">
    <location>
        <begin position="138"/>
        <end position="183"/>
    </location>
</feature>
<evidence type="ECO:0000256" key="9">
    <source>
        <dbReference type="ARBA" id="ARBA00022737"/>
    </source>
</evidence>
<dbReference type="SMART" id="SM00091">
    <property type="entry name" value="PAS"/>
    <property type="match status" value="2"/>
</dbReference>
<dbReference type="InterPro" id="IPR011102">
    <property type="entry name" value="Sig_transdc_His_kinase_HWE"/>
</dbReference>
<keyword evidence="12" id="KW-0067">ATP-binding</keyword>
<evidence type="ECO:0000256" key="10">
    <source>
        <dbReference type="ARBA" id="ARBA00022741"/>
    </source>
</evidence>
<dbReference type="InterPro" id="IPR013656">
    <property type="entry name" value="PAS_4"/>
</dbReference>
<dbReference type="OrthoDB" id="489241at2"/>
<dbReference type="GO" id="GO:0005524">
    <property type="term" value="F:ATP binding"/>
    <property type="evidence" value="ECO:0007669"/>
    <property type="project" value="UniProtKB-KW"/>
</dbReference>
<dbReference type="Proteomes" id="UP000186997">
    <property type="component" value="Unassembled WGS sequence"/>
</dbReference>
<evidence type="ECO:0000256" key="2">
    <source>
        <dbReference type="ARBA" id="ARBA00012438"/>
    </source>
</evidence>
<dbReference type="RefSeq" id="WP_076660784.1">
    <property type="nucleotide sequence ID" value="NZ_FTPR01000003.1"/>
</dbReference>
<name>A0A1R3XGF5_9RHOB</name>
<dbReference type="Pfam" id="PF07536">
    <property type="entry name" value="HWE_HK"/>
    <property type="match status" value="1"/>
</dbReference>
<evidence type="ECO:0000256" key="11">
    <source>
        <dbReference type="ARBA" id="ARBA00022777"/>
    </source>
</evidence>
<dbReference type="EMBL" id="FTPR01000003">
    <property type="protein sequence ID" value="SIT90379.1"/>
    <property type="molecule type" value="Genomic_DNA"/>
</dbReference>
<gene>
    <name evidence="18" type="ORF">SAMN05421665_3086</name>
</gene>
<dbReference type="CDD" id="cd00130">
    <property type="entry name" value="PAS"/>
    <property type="match status" value="2"/>
</dbReference>
<comment type="catalytic activity">
    <reaction evidence="1">
        <text>ATP + protein L-histidine = ADP + protein N-phospho-L-histidine.</text>
        <dbReference type="EC" id="2.7.13.3"/>
    </reaction>
</comment>
<keyword evidence="3" id="KW-0600">Photoreceptor protein</keyword>
<keyword evidence="13" id="KW-0157">Chromophore</keyword>
<evidence type="ECO:0000256" key="1">
    <source>
        <dbReference type="ARBA" id="ARBA00000085"/>
    </source>
</evidence>
<dbReference type="PROSITE" id="PS50113">
    <property type="entry name" value="PAC"/>
    <property type="match status" value="1"/>
</dbReference>
<dbReference type="AlphaFoldDB" id="A0A1R3XGF5"/>
<evidence type="ECO:0000256" key="15">
    <source>
        <dbReference type="ARBA" id="ARBA00023170"/>
    </source>
</evidence>
<evidence type="ECO:0000256" key="8">
    <source>
        <dbReference type="ARBA" id="ARBA00022679"/>
    </source>
</evidence>
<dbReference type="Pfam" id="PF08448">
    <property type="entry name" value="PAS_4"/>
    <property type="match status" value="2"/>
</dbReference>
<reference evidence="19" key="1">
    <citation type="submission" date="2017-01" db="EMBL/GenBank/DDBJ databases">
        <authorList>
            <person name="Varghese N."/>
            <person name="Submissions S."/>
        </authorList>
    </citation>
    <scope>NUCLEOTIDE SEQUENCE [LARGE SCALE GENOMIC DNA]</scope>
    <source>
        <strain evidence="19">DSM 29591</strain>
    </source>
</reference>
<accession>A0A1R3XGF5</accession>
<organism evidence="18 19">
    <name type="scientific">Yoonia rosea</name>
    <dbReference type="NCBI Taxonomy" id="287098"/>
    <lineage>
        <taxon>Bacteria</taxon>
        <taxon>Pseudomonadati</taxon>
        <taxon>Pseudomonadota</taxon>
        <taxon>Alphaproteobacteria</taxon>
        <taxon>Rhodobacterales</taxon>
        <taxon>Paracoccaceae</taxon>
        <taxon>Yoonia</taxon>
    </lineage>
</organism>
<dbReference type="SUPFAM" id="SSF55785">
    <property type="entry name" value="PYP-like sensor domain (PAS domain)"/>
    <property type="match status" value="2"/>
</dbReference>
<keyword evidence="11" id="KW-0418">Kinase</keyword>
<dbReference type="GO" id="GO:0009881">
    <property type="term" value="F:photoreceptor activity"/>
    <property type="evidence" value="ECO:0007669"/>
    <property type="project" value="UniProtKB-KW"/>
</dbReference>
<dbReference type="InterPro" id="IPR036890">
    <property type="entry name" value="HATPase_C_sf"/>
</dbReference>
<dbReference type="STRING" id="287098.SAMN05421665_3086"/>
<keyword evidence="15" id="KW-0675">Receptor</keyword>
<evidence type="ECO:0000313" key="19">
    <source>
        <dbReference type="Proteomes" id="UP000186997"/>
    </source>
</evidence>
<keyword evidence="4" id="KW-0597">Phosphoprotein</keyword>
<keyword evidence="8" id="KW-0808">Transferase</keyword>
<feature type="domain" description="PAC" evidence="17">
    <location>
        <begin position="214"/>
        <end position="266"/>
    </location>
</feature>
<dbReference type="SMART" id="SM00911">
    <property type="entry name" value="HWE_HK"/>
    <property type="match status" value="1"/>
</dbReference>
<dbReference type="InterPro" id="IPR001610">
    <property type="entry name" value="PAC"/>
</dbReference>
<dbReference type="GO" id="GO:0004673">
    <property type="term" value="F:protein histidine kinase activity"/>
    <property type="evidence" value="ECO:0007669"/>
    <property type="project" value="UniProtKB-EC"/>
</dbReference>
<dbReference type="Gene3D" id="3.30.450.20">
    <property type="entry name" value="PAS domain"/>
    <property type="match status" value="2"/>
</dbReference>
<protein>
    <recommendedName>
        <fullName evidence="2">histidine kinase</fullName>
        <ecNumber evidence="2">2.7.13.3</ecNumber>
    </recommendedName>
</protein>
<evidence type="ECO:0000256" key="4">
    <source>
        <dbReference type="ARBA" id="ARBA00022553"/>
    </source>
</evidence>
<evidence type="ECO:0000256" key="12">
    <source>
        <dbReference type="ARBA" id="ARBA00022840"/>
    </source>
</evidence>
<dbReference type="InterPro" id="IPR000700">
    <property type="entry name" value="PAS-assoc_C"/>
</dbReference>
<evidence type="ECO:0000313" key="18">
    <source>
        <dbReference type="EMBL" id="SIT90379.1"/>
    </source>
</evidence>
<dbReference type="PROSITE" id="PS50112">
    <property type="entry name" value="PAS"/>
    <property type="match status" value="1"/>
</dbReference>
<dbReference type="PANTHER" id="PTHR41523:SF7">
    <property type="entry name" value="HISTIDINE KINASE"/>
    <property type="match status" value="1"/>
</dbReference>
<evidence type="ECO:0000259" key="17">
    <source>
        <dbReference type="PROSITE" id="PS50113"/>
    </source>
</evidence>
<keyword evidence="9" id="KW-0677">Repeat</keyword>
<evidence type="ECO:0000256" key="7">
    <source>
        <dbReference type="ARBA" id="ARBA00022643"/>
    </source>
</evidence>
<sequence>MTQTVDTGLAEHGGVFAKSAFLAFHEVTPDGFMMFSPVRGDAGDIVDLEWTFANRAAGKIIGRDPATLPGKRLLVEMPGNRDEGLFDAYVNVLETGKTWQNEFRYDHGGITAWFRTTATKSGDGLALSFADISEARAGEERLKNLIDGVLAFVGVLSVDGILLEANEPAIAAAGGDREQVIGRPFWDCFWWDVGQATKDQLKQAIATAANGERIRYDVQIQVVGDRRLWIDFQIAPVLNAAGEVVELIPSGVDISERKAAESHRELLIRELSHRVKNTLATIQSIAGQSVRAAETIDGFRSSFNARLRAIAASHDLLVQFDHDVVPIKALLQGQVLQYAADDKQLVVEGANIHLPGDVAHALGLVLHELATNAAKYGALSSEAGTVTVSWHVAVDEGKKRLFMSWCERGGPEVKMPTRKGFGSRLIERSLAPKGDTAVIDYDPKGLSCEILMDLE</sequence>